<dbReference type="PANTHER" id="PTHR43133:SF50">
    <property type="entry name" value="ECF RNA POLYMERASE SIGMA FACTOR SIGM"/>
    <property type="match status" value="1"/>
</dbReference>
<dbReference type="Gene3D" id="1.10.10.10">
    <property type="entry name" value="Winged helix-like DNA-binding domain superfamily/Winged helix DNA-binding domain"/>
    <property type="match status" value="1"/>
</dbReference>
<keyword evidence="4" id="KW-0238">DNA-binding</keyword>
<evidence type="ECO:0000256" key="3">
    <source>
        <dbReference type="ARBA" id="ARBA00023082"/>
    </source>
</evidence>
<dbReference type="InterPro" id="IPR036388">
    <property type="entry name" value="WH-like_DNA-bd_sf"/>
</dbReference>
<evidence type="ECO:0000256" key="5">
    <source>
        <dbReference type="ARBA" id="ARBA00023163"/>
    </source>
</evidence>
<evidence type="ECO:0000256" key="4">
    <source>
        <dbReference type="ARBA" id="ARBA00023125"/>
    </source>
</evidence>
<dbReference type="PANTHER" id="PTHR43133">
    <property type="entry name" value="RNA POLYMERASE ECF-TYPE SIGMA FACTO"/>
    <property type="match status" value="1"/>
</dbReference>
<accession>A0ABM9M7R8</accession>
<dbReference type="Pfam" id="PF08281">
    <property type="entry name" value="Sigma70_r4_2"/>
    <property type="match status" value="1"/>
</dbReference>
<feature type="region of interest" description="Disordered" evidence="6">
    <location>
        <begin position="171"/>
        <end position="191"/>
    </location>
</feature>
<dbReference type="InterPro" id="IPR013325">
    <property type="entry name" value="RNA_pol_sigma_r2"/>
</dbReference>
<feature type="domain" description="RNA polymerase sigma-70 region 2" evidence="7">
    <location>
        <begin position="31"/>
        <end position="95"/>
    </location>
</feature>
<dbReference type="NCBIfam" id="TIGR02937">
    <property type="entry name" value="sigma70-ECF"/>
    <property type="match status" value="1"/>
</dbReference>
<keyword evidence="5" id="KW-0804">Transcription</keyword>
<dbReference type="SUPFAM" id="SSF88659">
    <property type="entry name" value="Sigma3 and sigma4 domains of RNA polymerase sigma factors"/>
    <property type="match status" value="1"/>
</dbReference>
<dbReference type="RefSeq" id="WP_308480386.1">
    <property type="nucleotide sequence ID" value="NZ_OY726397.1"/>
</dbReference>
<dbReference type="InterPro" id="IPR039425">
    <property type="entry name" value="RNA_pol_sigma-70-like"/>
</dbReference>
<keyword evidence="3" id="KW-0731">Sigma factor</keyword>
<evidence type="ECO:0000313" key="9">
    <source>
        <dbReference type="EMBL" id="CAJ1511254.1"/>
    </source>
</evidence>
<dbReference type="InterPro" id="IPR007627">
    <property type="entry name" value="RNA_pol_sigma70_r2"/>
</dbReference>
<comment type="similarity">
    <text evidence="1">Belongs to the sigma-70 factor family. ECF subfamily.</text>
</comment>
<dbReference type="InterPro" id="IPR013249">
    <property type="entry name" value="RNA_pol_sigma70_r4_t2"/>
</dbReference>
<dbReference type="Gene3D" id="1.10.1740.10">
    <property type="match status" value="1"/>
</dbReference>
<dbReference type="Proteomes" id="UP001190465">
    <property type="component" value="Chromosome"/>
</dbReference>
<proteinExistence type="inferred from homology"/>
<name>A0ABM9M7R8_9MYCO</name>
<evidence type="ECO:0000259" key="8">
    <source>
        <dbReference type="Pfam" id="PF08281"/>
    </source>
</evidence>
<evidence type="ECO:0000256" key="2">
    <source>
        <dbReference type="ARBA" id="ARBA00023015"/>
    </source>
</evidence>
<evidence type="ECO:0000256" key="6">
    <source>
        <dbReference type="SAM" id="MobiDB-lite"/>
    </source>
</evidence>
<evidence type="ECO:0000313" key="10">
    <source>
        <dbReference type="Proteomes" id="UP001190465"/>
    </source>
</evidence>
<dbReference type="EMBL" id="OY726397">
    <property type="protein sequence ID" value="CAJ1511254.1"/>
    <property type="molecule type" value="Genomic_DNA"/>
</dbReference>
<feature type="compositionally biased region" description="Basic and acidic residues" evidence="6">
    <location>
        <begin position="182"/>
        <end position="191"/>
    </location>
</feature>
<feature type="domain" description="RNA polymerase sigma factor 70 region 4 type 2" evidence="8">
    <location>
        <begin position="123"/>
        <end position="174"/>
    </location>
</feature>
<evidence type="ECO:0000259" key="7">
    <source>
        <dbReference type="Pfam" id="PF04542"/>
    </source>
</evidence>
<dbReference type="NCBIfam" id="NF007225">
    <property type="entry name" value="PRK09643.1"/>
    <property type="match status" value="1"/>
</dbReference>
<reference evidence="9 10" key="1">
    <citation type="submission" date="2023-08" db="EMBL/GenBank/DDBJ databases">
        <authorList>
            <person name="Folkvardsen B D."/>
            <person name="Norman A."/>
        </authorList>
    </citation>
    <scope>NUCLEOTIDE SEQUENCE [LARGE SCALE GENOMIC DNA]</scope>
    <source>
        <strain evidence="9 10">Mu0053</strain>
    </source>
</reference>
<dbReference type="InterPro" id="IPR013324">
    <property type="entry name" value="RNA_pol_sigma_r3/r4-like"/>
</dbReference>
<keyword evidence="10" id="KW-1185">Reference proteome</keyword>
<dbReference type="Pfam" id="PF04542">
    <property type="entry name" value="Sigma70_r2"/>
    <property type="match status" value="1"/>
</dbReference>
<organism evidence="9 10">
    <name type="scientific">[Mycobacterium] burgundiense</name>
    <dbReference type="NCBI Taxonomy" id="3064286"/>
    <lineage>
        <taxon>Bacteria</taxon>
        <taxon>Bacillati</taxon>
        <taxon>Actinomycetota</taxon>
        <taxon>Actinomycetes</taxon>
        <taxon>Mycobacteriales</taxon>
        <taxon>Mycobacteriaceae</taxon>
        <taxon>Mycolicibacterium</taxon>
    </lineage>
</organism>
<protein>
    <submittedName>
        <fullName evidence="9">RNA polymerase sigma factor SigM</fullName>
    </submittedName>
</protein>
<keyword evidence="2" id="KW-0805">Transcription regulation</keyword>
<dbReference type="SUPFAM" id="SSF88946">
    <property type="entry name" value="Sigma2 domain of RNA polymerase sigma factors"/>
    <property type="match status" value="1"/>
</dbReference>
<evidence type="ECO:0000256" key="1">
    <source>
        <dbReference type="ARBA" id="ARBA00010641"/>
    </source>
</evidence>
<gene>
    <name evidence="9" type="primary">sigM</name>
    <name evidence="9" type="ORF">MU0053_005171</name>
</gene>
<sequence>MVSDSSENTPRSDAELLTAHVAGDAGAFAELFTRHRRRLHRLAAARSPTPEDAADAMQDAMLAAHRAADSFGHRATVGSWLYRIVHNACIDRGRALAARPEVWFDEDEHPVADWTPRLETTLLVRSALRGLPADQRAAVLTVDLHGYTVAEAARLLGVPEGTVKSRRARARSRLRQALAPRPHRDGEVTGD</sequence>
<dbReference type="InterPro" id="IPR014284">
    <property type="entry name" value="RNA_pol_sigma-70_dom"/>
</dbReference>